<protein>
    <submittedName>
        <fullName evidence="3">DUF3068 domain-containing protein</fullName>
    </submittedName>
</protein>
<keyword evidence="1" id="KW-1133">Transmembrane helix</keyword>
<sequence length="390" mass="41693">MSRNLLRRRPYRAAAAVLLVIAVACAVAATAFQSAVLNQAHLIPAVDNRVDIGFSGRAEVVFDSAAWLDDRPHGGQPDCAGPAARLGCFTRTAVPVEATGVITTAPDPQSRKNVAITARGSARAGGIPLWSTTVTETVDRVHGRPADGTTVSARFDQPVVGVNDTPRILPAPGTGLTFFFPPVTPLRSVEFFDPLTRTTTPIDYADPVPADTVKNYAFHQLTGPVNLSDNPAGNPSRLTVAAGRAYTGIELRAQGLDPDTPVKLSRYRFVHRVVVVHRDSGIIVNETVKVRDEFARTRQEAAVQAFGTGGRVEPETFAPAGQRTALSMTAGYDKPTSDDAADRALHFHRDLAAATRFRDIVWLMAGISLAAVGYLSAGALRRRIRSAKVS</sequence>
<evidence type="ECO:0000256" key="2">
    <source>
        <dbReference type="SAM" id="SignalP"/>
    </source>
</evidence>
<feature type="transmembrane region" description="Helical" evidence="1">
    <location>
        <begin position="360"/>
        <end position="380"/>
    </location>
</feature>
<proteinExistence type="predicted"/>
<evidence type="ECO:0000313" key="4">
    <source>
        <dbReference type="Proteomes" id="UP000664332"/>
    </source>
</evidence>
<comment type="caution">
    <text evidence="3">The sequence shown here is derived from an EMBL/GenBank/DDBJ whole genome shotgun (WGS) entry which is preliminary data.</text>
</comment>
<organism evidence="3 4">
    <name type="scientific">Corynebacterium mendelii</name>
    <dbReference type="NCBI Taxonomy" id="2765362"/>
    <lineage>
        <taxon>Bacteria</taxon>
        <taxon>Bacillati</taxon>
        <taxon>Actinomycetota</taxon>
        <taxon>Actinomycetes</taxon>
        <taxon>Mycobacteriales</taxon>
        <taxon>Corynebacteriaceae</taxon>
        <taxon>Corynebacterium</taxon>
    </lineage>
</organism>
<dbReference type="InterPro" id="IPR021424">
    <property type="entry name" value="PorA"/>
</dbReference>
<evidence type="ECO:0000256" key="1">
    <source>
        <dbReference type="SAM" id="Phobius"/>
    </source>
</evidence>
<feature type="chain" id="PRO_5036679216" evidence="2">
    <location>
        <begin position="29"/>
        <end position="390"/>
    </location>
</feature>
<feature type="signal peptide" evidence="2">
    <location>
        <begin position="1"/>
        <end position="28"/>
    </location>
</feature>
<keyword evidence="1" id="KW-0472">Membrane</keyword>
<dbReference type="AlphaFoldDB" id="A0A939E3S5"/>
<keyword evidence="2" id="KW-0732">Signal</keyword>
<dbReference type="Proteomes" id="UP000664332">
    <property type="component" value="Unassembled WGS sequence"/>
</dbReference>
<name>A0A939E3S5_9CORY</name>
<evidence type="ECO:0000313" key="3">
    <source>
        <dbReference type="EMBL" id="MBN9645228.1"/>
    </source>
</evidence>
<reference evidence="3" key="1">
    <citation type="submission" date="2021-03" db="EMBL/GenBank/DDBJ databases">
        <authorList>
            <person name="Sun Q."/>
        </authorList>
    </citation>
    <scope>NUCLEOTIDE SEQUENCE</scope>
    <source>
        <strain evidence="3">CCM 8862</strain>
    </source>
</reference>
<dbReference type="PROSITE" id="PS51257">
    <property type="entry name" value="PROKAR_LIPOPROTEIN"/>
    <property type="match status" value="1"/>
</dbReference>
<gene>
    <name evidence="3" type="ORF">JZY06_11490</name>
</gene>
<accession>A0A939E3S5</accession>
<keyword evidence="1" id="KW-0812">Transmembrane</keyword>
<dbReference type="EMBL" id="JAFLEQ010000017">
    <property type="protein sequence ID" value="MBN9645228.1"/>
    <property type="molecule type" value="Genomic_DNA"/>
</dbReference>
<dbReference type="Pfam" id="PF11271">
    <property type="entry name" value="PorA"/>
    <property type="match status" value="1"/>
</dbReference>
<keyword evidence="4" id="KW-1185">Reference proteome</keyword>
<dbReference type="RefSeq" id="WP_207279694.1">
    <property type="nucleotide sequence ID" value="NZ_JAFLEQ010000017.1"/>
</dbReference>